<evidence type="ECO:0000256" key="2">
    <source>
        <dbReference type="ARBA" id="ARBA00022737"/>
    </source>
</evidence>
<dbReference type="InterPro" id="IPR002885">
    <property type="entry name" value="PPR_rpt"/>
</dbReference>
<reference evidence="5" key="1">
    <citation type="submission" date="2020-12" db="EMBL/GenBank/DDBJ databases">
        <title>WGS assembly of Carya illinoinensis cv. Pawnee.</title>
        <authorList>
            <person name="Platts A."/>
            <person name="Shu S."/>
            <person name="Wright S."/>
            <person name="Barry K."/>
            <person name="Edger P."/>
            <person name="Pires J.C."/>
            <person name="Schmutz J."/>
        </authorList>
    </citation>
    <scope>NUCLEOTIDE SEQUENCE</scope>
    <source>
        <tissue evidence="5">Leaf</tissue>
    </source>
</reference>
<dbReference type="OrthoDB" id="185373at2759"/>
<name>A0A8T1QRW8_CARIL</name>
<organism evidence="5 6">
    <name type="scientific">Carya illinoinensis</name>
    <name type="common">Pecan</name>
    <dbReference type="NCBI Taxonomy" id="32201"/>
    <lineage>
        <taxon>Eukaryota</taxon>
        <taxon>Viridiplantae</taxon>
        <taxon>Streptophyta</taxon>
        <taxon>Embryophyta</taxon>
        <taxon>Tracheophyta</taxon>
        <taxon>Spermatophyta</taxon>
        <taxon>Magnoliopsida</taxon>
        <taxon>eudicotyledons</taxon>
        <taxon>Gunneridae</taxon>
        <taxon>Pentapetalae</taxon>
        <taxon>rosids</taxon>
        <taxon>fabids</taxon>
        <taxon>Fagales</taxon>
        <taxon>Juglandaceae</taxon>
        <taxon>Carya</taxon>
    </lineage>
</organism>
<dbReference type="InterPro" id="IPR057027">
    <property type="entry name" value="TPR_mt"/>
</dbReference>
<feature type="domain" description="Pentatricopeptide repeat-containing protein-mitochondrial" evidence="4">
    <location>
        <begin position="359"/>
        <end position="521"/>
    </location>
</feature>
<dbReference type="Pfam" id="PF23276">
    <property type="entry name" value="TPR_24"/>
    <property type="match status" value="1"/>
</dbReference>
<feature type="repeat" description="PPR" evidence="3">
    <location>
        <begin position="284"/>
        <end position="318"/>
    </location>
</feature>
<comment type="similarity">
    <text evidence="1">Belongs to the PPR family. P subfamily.</text>
</comment>
<feature type="repeat" description="PPR" evidence="3">
    <location>
        <begin position="389"/>
        <end position="423"/>
    </location>
</feature>
<keyword evidence="6" id="KW-1185">Reference proteome</keyword>
<dbReference type="NCBIfam" id="TIGR00756">
    <property type="entry name" value="PPR"/>
    <property type="match status" value="7"/>
</dbReference>
<dbReference type="InterPro" id="IPR011990">
    <property type="entry name" value="TPR-like_helical_dom_sf"/>
</dbReference>
<dbReference type="Proteomes" id="UP000811609">
    <property type="component" value="Chromosome 4"/>
</dbReference>
<dbReference type="PANTHER" id="PTHR47938">
    <property type="entry name" value="RESPIRATORY COMPLEX I CHAPERONE (CIA84), PUTATIVE (AFU_ORTHOLOGUE AFUA_2G06020)-RELATED"/>
    <property type="match status" value="1"/>
</dbReference>
<proteinExistence type="inferred from homology"/>
<feature type="repeat" description="PPR" evidence="3">
    <location>
        <begin position="560"/>
        <end position="594"/>
    </location>
</feature>
<evidence type="ECO:0000259" key="4">
    <source>
        <dbReference type="Pfam" id="PF23276"/>
    </source>
</evidence>
<dbReference type="PROSITE" id="PS51375">
    <property type="entry name" value="PPR"/>
    <property type="match status" value="7"/>
</dbReference>
<dbReference type="Gene3D" id="1.25.40.10">
    <property type="entry name" value="Tetratricopeptide repeat domain"/>
    <property type="match status" value="4"/>
</dbReference>
<dbReference type="PANTHER" id="PTHR47938:SF16">
    <property type="entry name" value="PENTACOTRIPEPTIDE-REPEAT REGION OF PRORP DOMAIN-CONTAINING PROTEIN"/>
    <property type="match status" value="1"/>
</dbReference>
<evidence type="ECO:0000256" key="3">
    <source>
        <dbReference type="PROSITE-ProRule" id="PRU00708"/>
    </source>
</evidence>
<comment type="caution">
    <text evidence="5">The sequence shown here is derived from an EMBL/GenBank/DDBJ whole genome shotgun (WGS) entry which is preliminary data.</text>
</comment>
<protein>
    <recommendedName>
        <fullName evidence="4">Pentatricopeptide repeat-containing protein-mitochondrial domain-containing protein</fullName>
    </recommendedName>
</protein>
<evidence type="ECO:0000256" key="1">
    <source>
        <dbReference type="ARBA" id="ARBA00007626"/>
    </source>
</evidence>
<feature type="repeat" description="PPR" evidence="3">
    <location>
        <begin position="319"/>
        <end position="353"/>
    </location>
</feature>
<evidence type="ECO:0000313" key="6">
    <source>
        <dbReference type="Proteomes" id="UP000811609"/>
    </source>
</evidence>
<dbReference type="GO" id="GO:0003729">
    <property type="term" value="F:mRNA binding"/>
    <property type="evidence" value="ECO:0007669"/>
    <property type="project" value="TreeGrafter"/>
</dbReference>
<keyword evidence="2" id="KW-0677">Repeat</keyword>
<accession>A0A8T1QRW8</accession>
<feature type="repeat" description="PPR" evidence="3">
    <location>
        <begin position="354"/>
        <end position="388"/>
    </location>
</feature>
<feature type="repeat" description="PPR" evidence="3">
    <location>
        <begin position="212"/>
        <end position="246"/>
    </location>
</feature>
<sequence>MLDKGAVMLELLKDSVSVTILSSGFSCQHHPHDRTVYLRRISCRQFRCGVYNNSVIKSNRWCAIMPDLRIISMRQPGTRQNCLLRPVWNDKSRIDMNMVATVDAGSVCEEGEGKELTGGGDEGFEASIFEQTLPPWGDVAIQKDRDIEPRCVGLPESNSTATTTLNETRVHFLEETDEEQLSKRVLVLSRTNKVRSAFELFRSMELLGLSPNLHACNSLLSCLLRNGLLEDGLRLFEFMKTKQITTRHTYSIVLKAVANSRGCDAALEMFMELRGECEVRKDFDAIVYNTMITVCCKINNWVEAERIWNCMKANDCCATRVTYCLLVSNFVRSGQTELAIDAYSEMVRNGFKPGNDTMQAIISVCTKEGNWSLALSVFQDILKGGLKPNPIVCNALINCLGKAGELKLAFKVYDIMKSLGHSPDSYTWKAILGALYKEERHNDVLWLFEIIKRDQGSLLSLHLFNTALMSCSKLGSWDRALQLLWQMEASGLLVPTESYNLVISACEIARKPKVALQVYQHMVHQKRYPDTFTHLSLLRGCIWGSLWDEVEEILNRATPNVSLYNAVIQGMCLRGKTESAKKLYMKMRENGLQPDGKTRALMLQNLPSDSASRRNRRLFRYGEHGQKIKRRKGKR</sequence>
<feature type="repeat" description="PPR" evidence="3">
    <location>
        <begin position="460"/>
        <end position="494"/>
    </location>
</feature>
<dbReference type="EMBL" id="CM031812">
    <property type="protein sequence ID" value="KAG6656874.1"/>
    <property type="molecule type" value="Genomic_DNA"/>
</dbReference>
<dbReference type="Pfam" id="PF13041">
    <property type="entry name" value="PPR_2"/>
    <property type="match status" value="3"/>
</dbReference>
<dbReference type="AlphaFoldDB" id="A0A8T1QRW8"/>
<dbReference type="PROSITE" id="PS51257">
    <property type="entry name" value="PROKAR_LIPOPROTEIN"/>
    <property type="match status" value="1"/>
</dbReference>
<gene>
    <name evidence="5" type="ORF">CIPAW_04G051100</name>
</gene>
<evidence type="ECO:0000313" key="5">
    <source>
        <dbReference type="EMBL" id="KAG6656874.1"/>
    </source>
</evidence>